<feature type="compositionally biased region" description="Acidic residues" evidence="1">
    <location>
        <begin position="1"/>
        <end position="10"/>
    </location>
</feature>
<organism evidence="3 4">
    <name type="scientific">Euplotes crassus</name>
    <dbReference type="NCBI Taxonomy" id="5936"/>
    <lineage>
        <taxon>Eukaryota</taxon>
        <taxon>Sar</taxon>
        <taxon>Alveolata</taxon>
        <taxon>Ciliophora</taxon>
        <taxon>Intramacronucleata</taxon>
        <taxon>Spirotrichea</taxon>
        <taxon>Hypotrichia</taxon>
        <taxon>Euplotida</taxon>
        <taxon>Euplotidae</taxon>
        <taxon>Moneuplotes</taxon>
    </lineage>
</organism>
<name>A0AAD1XUD5_EUPCR</name>
<sequence length="193" mass="22167">MDEVEEEYSESEGTQTENSEIEEVSEDPDDPEKQQNAQNIHQEMNESEAPKSDRKRIRIKRKKKKKTKQDLYLKEFGGIVDSEKQRSRHIEGNISSLHDPQEDGINIIHKKNRMPMIPFRLLLLTGVLFISGIVLIIMGFISEVKAVDPLNGILCWVLAAIVLIPGIYYTVKVIQVMREPNPNIRKDIIGEIF</sequence>
<comment type="caution">
    <text evidence="3">The sequence shown here is derived from an EMBL/GenBank/DDBJ whole genome shotgun (WGS) entry which is preliminary data.</text>
</comment>
<dbReference type="EMBL" id="CAMPGE010020929">
    <property type="protein sequence ID" value="CAI2379109.1"/>
    <property type="molecule type" value="Genomic_DNA"/>
</dbReference>
<evidence type="ECO:0000256" key="2">
    <source>
        <dbReference type="SAM" id="Phobius"/>
    </source>
</evidence>
<reference evidence="3" key="1">
    <citation type="submission" date="2023-07" db="EMBL/GenBank/DDBJ databases">
        <authorList>
            <consortium name="AG Swart"/>
            <person name="Singh M."/>
            <person name="Singh A."/>
            <person name="Seah K."/>
            <person name="Emmerich C."/>
        </authorList>
    </citation>
    <scope>NUCLEOTIDE SEQUENCE</scope>
    <source>
        <strain evidence="3">DP1</strain>
    </source>
</reference>
<evidence type="ECO:0000313" key="4">
    <source>
        <dbReference type="Proteomes" id="UP001295684"/>
    </source>
</evidence>
<feature type="transmembrane region" description="Helical" evidence="2">
    <location>
        <begin position="153"/>
        <end position="171"/>
    </location>
</feature>
<feature type="transmembrane region" description="Helical" evidence="2">
    <location>
        <begin position="121"/>
        <end position="141"/>
    </location>
</feature>
<protein>
    <recommendedName>
        <fullName evidence="5">Transmembrane protein</fullName>
    </recommendedName>
</protein>
<proteinExistence type="predicted"/>
<accession>A0AAD1XUD5</accession>
<evidence type="ECO:0000313" key="3">
    <source>
        <dbReference type="EMBL" id="CAI2379109.1"/>
    </source>
</evidence>
<keyword evidence="4" id="KW-1185">Reference proteome</keyword>
<gene>
    <name evidence="3" type="ORF">ECRASSUSDP1_LOCUS20518</name>
</gene>
<dbReference type="AlphaFoldDB" id="A0AAD1XUD5"/>
<keyword evidence="2" id="KW-1133">Transmembrane helix</keyword>
<keyword evidence="2" id="KW-0812">Transmembrane</keyword>
<evidence type="ECO:0000256" key="1">
    <source>
        <dbReference type="SAM" id="MobiDB-lite"/>
    </source>
</evidence>
<feature type="compositionally biased region" description="Acidic residues" evidence="1">
    <location>
        <begin position="19"/>
        <end position="30"/>
    </location>
</feature>
<evidence type="ECO:0008006" key="5">
    <source>
        <dbReference type="Google" id="ProtNLM"/>
    </source>
</evidence>
<feature type="region of interest" description="Disordered" evidence="1">
    <location>
        <begin position="1"/>
        <end position="55"/>
    </location>
</feature>
<keyword evidence="2" id="KW-0472">Membrane</keyword>
<dbReference type="Proteomes" id="UP001295684">
    <property type="component" value="Unassembled WGS sequence"/>
</dbReference>